<feature type="coiled-coil region" evidence="3">
    <location>
        <begin position="205"/>
        <end position="232"/>
    </location>
</feature>
<dbReference type="AlphaFoldDB" id="A0A9D3UUQ9"/>
<comment type="similarity">
    <text evidence="1">Belongs to the ACBP family.</text>
</comment>
<dbReference type="GO" id="GO:0000062">
    <property type="term" value="F:fatty-acyl-CoA binding"/>
    <property type="evidence" value="ECO:0007669"/>
    <property type="project" value="InterPro"/>
</dbReference>
<gene>
    <name evidence="7" type="ORF">J1N35_035833</name>
</gene>
<evidence type="ECO:0000259" key="6">
    <source>
        <dbReference type="PROSITE" id="PS51228"/>
    </source>
</evidence>
<dbReference type="GO" id="GO:0006631">
    <property type="term" value="P:fatty acid metabolic process"/>
    <property type="evidence" value="ECO:0007669"/>
    <property type="project" value="TreeGrafter"/>
</dbReference>
<dbReference type="SUPFAM" id="SSF47027">
    <property type="entry name" value="Acyl-CoA binding protein"/>
    <property type="match status" value="1"/>
</dbReference>
<name>A0A9D3UUQ9_9ROSI</name>
<keyword evidence="5" id="KW-1133">Transmembrane helix</keyword>
<evidence type="ECO:0000256" key="4">
    <source>
        <dbReference type="SAM" id="MobiDB-lite"/>
    </source>
</evidence>
<accession>A0A9D3UUQ9</accession>
<dbReference type="PRINTS" id="PR00689">
    <property type="entry name" value="ACOABINDINGP"/>
</dbReference>
<dbReference type="OrthoDB" id="71307at2759"/>
<feature type="domain" description="ACB" evidence="6">
    <location>
        <begin position="276"/>
        <end position="362"/>
    </location>
</feature>
<evidence type="ECO:0000256" key="1">
    <source>
        <dbReference type="ARBA" id="ARBA00005567"/>
    </source>
</evidence>
<dbReference type="InterPro" id="IPR014352">
    <property type="entry name" value="FERM/acyl-CoA-bd_prot_sf"/>
</dbReference>
<feature type="transmembrane region" description="Helical" evidence="5">
    <location>
        <begin position="49"/>
        <end position="71"/>
    </location>
</feature>
<evidence type="ECO:0000313" key="7">
    <source>
        <dbReference type="EMBL" id="KAH1057768.1"/>
    </source>
</evidence>
<evidence type="ECO:0000256" key="5">
    <source>
        <dbReference type="SAM" id="Phobius"/>
    </source>
</evidence>
<dbReference type="PANTHER" id="PTHR23310:SF122">
    <property type="entry name" value="ACYL-COA-BINDING DOMAIN-CONTAINING PROTEIN 3"/>
    <property type="match status" value="1"/>
</dbReference>
<dbReference type="PANTHER" id="PTHR23310">
    <property type="entry name" value="ACYL-COA-BINDING PROTEIN, ACBP"/>
    <property type="match status" value="1"/>
</dbReference>
<feature type="region of interest" description="Disordered" evidence="4">
    <location>
        <begin position="163"/>
        <end position="191"/>
    </location>
</feature>
<evidence type="ECO:0000256" key="2">
    <source>
        <dbReference type="ARBA" id="ARBA00023121"/>
    </source>
</evidence>
<sequence>MNLAKSDPNPLLKAPKSRICFALFYKYPFPLSPFFSFYFFIIITKNSVYIFILNPLYFSLIPSFSFCFYLWVFKLFPLLIMEIILELFLTAFIALVFSFLIAKIVSLATGGDAGGGCGGGDDDKIIMEQLEFAEKLKVSSFESEKKVNFVKESGDDNKVVVLESVDDDDDDDDDDQGFKSETKVDELEGEESEEVVERSKLESFVQETDKKIAGFEAEVERIGEEIEAENKTKFQPQEIRIEESQMKVLGEEEKEVKLENYEDEDDDWEGIEKSELEKIFGSASKFIEQEGDLGIGNDVQMELYGLHKVATEGPCHEPQPLPFMVASRSKWNAWQKLGNMSPEAAMEQYVALVSDKVPGWTKDTSDGERKLESADQGVAGSVAPDIDSFPDKQAIFMHERNADLNNAPAGGDITESASLEKQAKD</sequence>
<dbReference type="InterPro" id="IPR035984">
    <property type="entry name" value="Acyl-CoA-binding_sf"/>
</dbReference>
<keyword evidence="2" id="KW-0446">Lipid-binding</keyword>
<organism evidence="7 8">
    <name type="scientific">Gossypium stocksii</name>
    <dbReference type="NCBI Taxonomy" id="47602"/>
    <lineage>
        <taxon>Eukaryota</taxon>
        <taxon>Viridiplantae</taxon>
        <taxon>Streptophyta</taxon>
        <taxon>Embryophyta</taxon>
        <taxon>Tracheophyta</taxon>
        <taxon>Spermatophyta</taxon>
        <taxon>Magnoliopsida</taxon>
        <taxon>eudicotyledons</taxon>
        <taxon>Gunneridae</taxon>
        <taxon>Pentapetalae</taxon>
        <taxon>rosids</taxon>
        <taxon>malvids</taxon>
        <taxon>Malvales</taxon>
        <taxon>Malvaceae</taxon>
        <taxon>Malvoideae</taxon>
        <taxon>Gossypium</taxon>
    </lineage>
</organism>
<comment type="caution">
    <text evidence="7">The sequence shown here is derived from an EMBL/GenBank/DDBJ whole genome shotgun (WGS) entry which is preliminary data.</text>
</comment>
<keyword evidence="3" id="KW-0175">Coiled coil</keyword>
<keyword evidence="5" id="KW-0812">Transmembrane</keyword>
<feature type="compositionally biased region" description="Basic and acidic residues" evidence="4">
    <location>
        <begin position="363"/>
        <end position="373"/>
    </location>
</feature>
<reference evidence="7 8" key="1">
    <citation type="journal article" date="2021" name="Plant Biotechnol. J.">
        <title>Multi-omics assisted identification of the key and species-specific regulatory components of drought-tolerant mechanisms in Gossypium stocksii.</title>
        <authorList>
            <person name="Yu D."/>
            <person name="Ke L."/>
            <person name="Zhang D."/>
            <person name="Wu Y."/>
            <person name="Sun Y."/>
            <person name="Mei J."/>
            <person name="Sun J."/>
            <person name="Sun Y."/>
        </authorList>
    </citation>
    <scope>NUCLEOTIDE SEQUENCE [LARGE SCALE GENOMIC DNA]</scope>
    <source>
        <strain evidence="8">cv. E1</strain>
        <tissue evidence="7">Leaf</tissue>
    </source>
</reference>
<dbReference type="Pfam" id="PF00887">
    <property type="entry name" value="ACBP"/>
    <property type="match status" value="1"/>
</dbReference>
<dbReference type="PROSITE" id="PS51228">
    <property type="entry name" value="ACB_2"/>
    <property type="match status" value="1"/>
</dbReference>
<proteinExistence type="inferred from homology"/>
<feature type="transmembrane region" description="Helical" evidence="5">
    <location>
        <begin position="83"/>
        <end position="102"/>
    </location>
</feature>
<keyword evidence="5" id="KW-0472">Membrane</keyword>
<protein>
    <recommendedName>
        <fullName evidence="6">ACB domain-containing protein</fullName>
    </recommendedName>
</protein>
<evidence type="ECO:0000313" key="8">
    <source>
        <dbReference type="Proteomes" id="UP000828251"/>
    </source>
</evidence>
<feature type="transmembrane region" description="Helical" evidence="5">
    <location>
        <begin position="21"/>
        <end position="43"/>
    </location>
</feature>
<feature type="region of interest" description="Disordered" evidence="4">
    <location>
        <begin position="401"/>
        <end position="425"/>
    </location>
</feature>
<keyword evidence="8" id="KW-1185">Reference proteome</keyword>
<dbReference type="InterPro" id="IPR000582">
    <property type="entry name" value="Acyl-CoA-binding_protein"/>
</dbReference>
<dbReference type="Gene3D" id="1.20.80.10">
    <property type="match status" value="1"/>
</dbReference>
<evidence type="ECO:0000256" key="3">
    <source>
        <dbReference type="SAM" id="Coils"/>
    </source>
</evidence>
<feature type="region of interest" description="Disordered" evidence="4">
    <location>
        <begin position="360"/>
        <end position="384"/>
    </location>
</feature>
<dbReference type="Proteomes" id="UP000828251">
    <property type="component" value="Unassembled WGS sequence"/>
</dbReference>
<feature type="compositionally biased region" description="Acidic residues" evidence="4">
    <location>
        <begin position="164"/>
        <end position="175"/>
    </location>
</feature>
<feature type="compositionally biased region" description="Basic and acidic residues" evidence="4">
    <location>
        <begin position="176"/>
        <end position="186"/>
    </location>
</feature>
<dbReference type="EMBL" id="JAIQCV010000010">
    <property type="protein sequence ID" value="KAH1057768.1"/>
    <property type="molecule type" value="Genomic_DNA"/>
</dbReference>